<protein>
    <recommendedName>
        <fullName evidence="3">Metallophosphoesterase</fullName>
    </recommendedName>
</protein>
<sequence>MSERFTIADPHFSHVGMIKFARSNGEPLRPWGRVPTEAEPMSDEEAQQRVEAMDQAFEERWNAVVGPKDKVELLGDVVINRRGLAILDRLNGRKRLRMGNHDIFLKDYGKYFEEVSAYKVMDDLIMSHIPLHEESVKQRWLANVHGHLHYGRVMLTRATGAMRRVPIPGTDRMSWPFPVTEEVIHPRYLCVSAEHVNYTPISMDEVYARIRAQQVMKEAA</sequence>
<accession>A0A1W6DX67</accession>
<evidence type="ECO:0008006" key="3">
    <source>
        <dbReference type="Google" id="ProtNLM"/>
    </source>
</evidence>
<dbReference type="EMBL" id="KY629563">
    <property type="protein sequence ID" value="ARK07495.1"/>
    <property type="molecule type" value="Genomic_DNA"/>
</dbReference>
<name>A0A1W6DX67_9CAUD</name>
<keyword evidence="2" id="KW-1185">Reference proteome</keyword>
<dbReference type="SUPFAM" id="SSF56300">
    <property type="entry name" value="Metallo-dependent phosphatases"/>
    <property type="match status" value="1"/>
</dbReference>
<reference evidence="1 2" key="1">
    <citation type="submission" date="2017-02" db="EMBL/GenBank/DDBJ databases">
        <title>The first characterized phage against a member of the ecologically important #sphingomonads reveals high dissimilarity against all other known phages.</title>
        <authorList>
            <person name="Nielsen T.K."/>
            <person name="Carstens A.B."/>
            <person name="Kot W."/>
            <person name="Lametsch R."/>
            <person name="Neve H."/>
            <person name="Hansen L.H."/>
        </authorList>
    </citation>
    <scope>NUCLEOTIDE SEQUENCE [LARGE SCALE GENOMIC DNA]</scope>
</reference>
<dbReference type="Proteomes" id="UP000223906">
    <property type="component" value="Segment"/>
</dbReference>
<evidence type="ECO:0000313" key="2">
    <source>
        <dbReference type="Proteomes" id="UP000223906"/>
    </source>
</evidence>
<gene>
    <name evidence="1" type="ORF">LAV_00120</name>
</gene>
<proteinExistence type="predicted"/>
<dbReference type="OrthoDB" id="19076at10239"/>
<evidence type="ECO:0000313" key="1">
    <source>
        <dbReference type="EMBL" id="ARK07495.1"/>
    </source>
</evidence>
<organism evidence="1 2">
    <name type="scientific">Sphingobium phage Lacusarx</name>
    <dbReference type="NCBI Taxonomy" id="1980139"/>
    <lineage>
        <taxon>Viruses</taxon>
        <taxon>Duplodnaviria</taxon>
        <taxon>Heunggongvirae</taxon>
        <taxon>Uroviricota</taxon>
        <taxon>Caudoviricetes</taxon>
        <taxon>Lacusarxvirus</taxon>
        <taxon>Lacusarxvirus lacusarx</taxon>
    </lineage>
</organism>
<dbReference type="InterPro" id="IPR029052">
    <property type="entry name" value="Metallo-depent_PP-like"/>
</dbReference>
<dbReference type="Gene3D" id="3.60.21.10">
    <property type="match status" value="1"/>
</dbReference>